<evidence type="ECO:0000313" key="3">
    <source>
        <dbReference type="Proteomes" id="UP000327157"/>
    </source>
</evidence>
<dbReference type="InterPro" id="IPR029058">
    <property type="entry name" value="AB_hydrolase_fold"/>
</dbReference>
<gene>
    <name evidence="2" type="ORF">D8674_006207</name>
</gene>
<dbReference type="PANTHER" id="PTHR45763">
    <property type="entry name" value="HYDROLASE, ALPHA/BETA FOLD FAMILY PROTEIN, EXPRESSED-RELATED"/>
    <property type="match status" value="1"/>
</dbReference>
<dbReference type="PANTHER" id="PTHR45763:SF28">
    <property type="entry name" value="ALPHA_BETA-HYDROLASES SUPERFAMILY PROTEIN"/>
    <property type="match status" value="1"/>
</dbReference>
<keyword evidence="3" id="KW-1185">Reference proteome</keyword>
<comment type="caution">
    <text evidence="2">The sequence shown here is derived from an EMBL/GenBank/DDBJ whole genome shotgun (WGS) entry which is preliminary data.</text>
</comment>
<proteinExistence type="predicted"/>
<reference evidence="3" key="2">
    <citation type="submission" date="2019-10" db="EMBL/GenBank/DDBJ databases">
        <title>A de novo genome assembly of a pear dwarfing rootstock.</title>
        <authorList>
            <person name="Wang F."/>
            <person name="Wang J."/>
            <person name="Li S."/>
            <person name="Zhang Y."/>
            <person name="Fang M."/>
            <person name="Ma L."/>
            <person name="Zhao Y."/>
            <person name="Jiang S."/>
        </authorList>
    </citation>
    <scope>NUCLEOTIDE SEQUENCE [LARGE SCALE GENOMIC DNA]</scope>
</reference>
<name>A0A5N5FYL7_9ROSA</name>
<evidence type="ECO:0000313" key="2">
    <source>
        <dbReference type="EMBL" id="KAB2606490.1"/>
    </source>
</evidence>
<dbReference type="SUPFAM" id="SSF53474">
    <property type="entry name" value="alpha/beta-Hydrolases"/>
    <property type="match status" value="1"/>
</dbReference>
<accession>A0A5N5FYL7</accession>
<dbReference type="EMBL" id="SMOL01000559">
    <property type="protein sequence ID" value="KAB2606490.1"/>
    <property type="molecule type" value="Genomic_DNA"/>
</dbReference>
<protein>
    <submittedName>
        <fullName evidence="2">Uncharacterized protein</fullName>
    </submittedName>
</protein>
<dbReference type="OrthoDB" id="294702at2759"/>
<evidence type="ECO:0000256" key="1">
    <source>
        <dbReference type="SAM" id="MobiDB-lite"/>
    </source>
</evidence>
<reference evidence="2 3" key="1">
    <citation type="submission" date="2019-09" db="EMBL/GenBank/DDBJ databases">
        <authorList>
            <person name="Ou C."/>
        </authorList>
    </citation>
    <scope>NUCLEOTIDE SEQUENCE [LARGE SCALE GENOMIC DNA]</scope>
    <source>
        <strain evidence="2">S2</strain>
        <tissue evidence="2">Leaf</tissue>
    </source>
</reference>
<dbReference type="Proteomes" id="UP000327157">
    <property type="component" value="Chromosome 11"/>
</dbReference>
<reference evidence="2 3" key="3">
    <citation type="submission" date="2019-11" db="EMBL/GenBank/DDBJ databases">
        <title>A de novo genome assembly of a pear dwarfing rootstock.</title>
        <authorList>
            <person name="Wang F."/>
            <person name="Wang J."/>
            <person name="Li S."/>
            <person name="Zhang Y."/>
            <person name="Fang M."/>
            <person name="Ma L."/>
            <person name="Zhao Y."/>
            <person name="Jiang S."/>
        </authorList>
    </citation>
    <scope>NUCLEOTIDE SEQUENCE [LARGE SCALE GENOMIC DNA]</scope>
    <source>
        <strain evidence="2">S2</strain>
        <tissue evidence="2">Leaf</tissue>
    </source>
</reference>
<sequence>MPGKNSKTSAVAEEAEEVAGASPRIKLADGRHLAYRESGVPKNKANYKIIMVHGFGSSKEMSFLAPQASRFDSIACIEKL</sequence>
<dbReference type="AlphaFoldDB" id="A0A5N5FYL7"/>
<feature type="region of interest" description="Disordered" evidence="1">
    <location>
        <begin position="1"/>
        <end position="21"/>
    </location>
</feature>
<organism evidence="2 3">
    <name type="scientific">Pyrus ussuriensis x Pyrus communis</name>
    <dbReference type="NCBI Taxonomy" id="2448454"/>
    <lineage>
        <taxon>Eukaryota</taxon>
        <taxon>Viridiplantae</taxon>
        <taxon>Streptophyta</taxon>
        <taxon>Embryophyta</taxon>
        <taxon>Tracheophyta</taxon>
        <taxon>Spermatophyta</taxon>
        <taxon>Magnoliopsida</taxon>
        <taxon>eudicotyledons</taxon>
        <taxon>Gunneridae</taxon>
        <taxon>Pentapetalae</taxon>
        <taxon>rosids</taxon>
        <taxon>fabids</taxon>
        <taxon>Rosales</taxon>
        <taxon>Rosaceae</taxon>
        <taxon>Amygdaloideae</taxon>
        <taxon>Maleae</taxon>
        <taxon>Pyrus</taxon>
    </lineage>
</organism>
<dbReference type="Gene3D" id="3.40.50.1820">
    <property type="entry name" value="alpha/beta hydrolase"/>
    <property type="match status" value="1"/>
</dbReference>